<name>A0A974CGM6_XENLA</name>
<accession>A0A974CGM6</accession>
<evidence type="ECO:0000313" key="1">
    <source>
        <dbReference type="EMBL" id="OCT72642.1"/>
    </source>
</evidence>
<reference evidence="2" key="1">
    <citation type="journal article" date="2016" name="Nature">
        <title>Genome evolution in the allotetraploid frog Xenopus laevis.</title>
        <authorList>
            <person name="Session A.M."/>
            <person name="Uno Y."/>
            <person name="Kwon T."/>
            <person name="Chapman J.A."/>
            <person name="Toyoda A."/>
            <person name="Takahashi S."/>
            <person name="Fukui A."/>
            <person name="Hikosaka A."/>
            <person name="Suzuki A."/>
            <person name="Kondo M."/>
            <person name="van Heeringen S.J."/>
            <person name="Quigley I."/>
            <person name="Heinz S."/>
            <person name="Ogino H."/>
            <person name="Ochi H."/>
            <person name="Hellsten U."/>
            <person name="Lyons J.B."/>
            <person name="Simakov O."/>
            <person name="Putnam N."/>
            <person name="Stites J."/>
            <person name="Kuroki Y."/>
            <person name="Tanaka T."/>
            <person name="Michiue T."/>
            <person name="Watanabe M."/>
            <person name="Bogdanovic O."/>
            <person name="Lister R."/>
            <person name="Georgiou G."/>
            <person name="Paranjpe S.S."/>
            <person name="van Kruijsbergen I."/>
            <person name="Shu S."/>
            <person name="Carlson J."/>
            <person name="Kinoshita T."/>
            <person name="Ohta Y."/>
            <person name="Mawaribuchi S."/>
            <person name="Jenkins J."/>
            <person name="Grimwood J."/>
            <person name="Schmutz J."/>
            <person name="Mitros T."/>
            <person name="Mozaffari S.V."/>
            <person name="Suzuki Y."/>
            <person name="Haramoto Y."/>
            <person name="Yamamoto T.S."/>
            <person name="Takagi C."/>
            <person name="Heald R."/>
            <person name="Miller K."/>
            <person name="Haudenschild C."/>
            <person name="Kitzman J."/>
            <person name="Nakayama T."/>
            <person name="Izutsu Y."/>
            <person name="Robert J."/>
            <person name="Fortriede J."/>
            <person name="Burns K."/>
            <person name="Lotay V."/>
            <person name="Karimi K."/>
            <person name="Yasuoka Y."/>
            <person name="Dichmann D.S."/>
            <person name="Flajnik M.F."/>
            <person name="Houston D.W."/>
            <person name="Shendure J."/>
            <person name="DuPasquier L."/>
            <person name="Vize P.D."/>
            <person name="Zorn A.M."/>
            <person name="Ito M."/>
            <person name="Marcotte E.M."/>
            <person name="Wallingford J.B."/>
            <person name="Ito Y."/>
            <person name="Asashima M."/>
            <person name="Ueno N."/>
            <person name="Matsuda Y."/>
            <person name="Veenstra G.J."/>
            <person name="Fujiyama A."/>
            <person name="Harland R.M."/>
            <person name="Taira M."/>
            <person name="Rokhsar D.S."/>
        </authorList>
    </citation>
    <scope>NUCLEOTIDE SEQUENCE [LARGE SCALE GENOMIC DNA]</scope>
    <source>
        <strain evidence="2">J</strain>
    </source>
</reference>
<protein>
    <submittedName>
        <fullName evidence="1">Uncharacterized protein</fullName>
    </submittedName>
</protein>
<gene>
    <name evidence="1" type="ORF">XELAEV_18035626mg</name>
</gene>
<evidence type="ECO:0000313" key="2">
    <source>
        <dbReference type="Proteomes" id="UP000694892"/>
    </source>
</evidence>
<proteinExistence type="predicted"/>
<sequence>MFEAVNRRQFQGGRRGDPYTEHLPVWLWDNAECDCDTIQIYQYCITVPLINYPMIIPYIIYAFPHPFSSLKQLVVPGMSLTNPMHVLPYVSREDFSISAVLIGLLKYWPFFHLHCCF</sequence>
<dbReference type="Proteomes" id="UP000694892">
    <property type="component" value="Chromosome 7L"/>
</dbReference>
<organism evidence="1 2">
    <name type="scientific">Xenopus laevis</name>
    <name type="common">African clawed frog</name>
    <dbReference type="NCBI Taxonomy" id="8355"/>
    <lineage>
        <taxon>Eukaryota</taxon>
        <taxon>Metazoa</taxon>
        <taxon>Chordata</taxon>
        <taxon>Craniata</taxon>
        <taxon>Vertebrata</taxon>
        <taxon>Euteleostomi</taxon>
        <taxon>Amphibia</taxon>
        <taxon>Batrachia</taxon>
        <taxon>Anura</taxon>
        <taxon>Pipoidea</taxon>
        <taxon>Pipidae</taxon>
        <taxon>Xenopodinae</taxon>
        <taxon>Xenopus</taxon>
        <taxon>Xenopus</taxon>
    </lineage>
</organism>
<dbReference type="AlphaFoldDB" id="A0A974CGM6"/>
<dbReference type="EMBL" id="CM004478">
    <property type="protein sequence ID" value="OCT72642.1"/>
    <property type="molecule type" value="Genomic_DNA"/>
</dbReference>